<keyword evidence="4" id="KW-1185">Reference proteome</keyword>
<gene>
    <name evidence="3" type="ORF">BBBOND_0405740</name>
</gene>
<keyword evidence="1" id="KW-1133">Transmembrane helix</keyword>
<evidence type="ECO:0000256" key="1">
    <source>
        <dbReference type="SAM" id="Phobius"/>
    </source>
</evidence>
<protein>
    <recommendedName>
        <fullName evidence="2">Sugar phosphate transporter domain-containing protein</fullName>
    </recommendedName>
</protein>
<dbReference type="GeneID" id="24566631"/>
<dbReference type="OrthoDB" id="6418713at2759"/>
<evidence type="ECO:0000313" key="3">
    <source>
        <dbReference type="EMBL" id="CDR98090.1"/>
    </source>
</evidence>
<feature type="domain" description="Sugar phosphate transporter" evidence="2">
    <location>
        <begin position="6"/>
        <end position="79"/>
    </location>
</feature>
<keyword evidence="1" id="KW-0812">Transmembrane</keyword>
<name>A0A061DEY5_BABBI</name>
<feature type="transmembrane region" description="Helical" evidence="1">
    <location>
        <begin position="63"/>
        <end position="82"/>
    </location>
</feature>
<dbReference type="InterPro" id="IPR004853">
    <property type="entry name" value="Sugar_P_trans_dom"/>
</dbReference>
<proteinExistence type="predicted"/>
<reference evidence="4" key="1">
    <citation type="journal article" date="2014" name="Nucleic Acids Res.">
        <title>The evolutionary dynamics of variant antigen genes in Babesia reveal a history of genomic innovation underlying host-parasite interaction.</title>
        <authorList>
            <person name="Jackson A.P."/>
            <person name="Otto T.D."/>
            <person name="Darby A."/>
            <person name="Ramaprasad A."/>
            <person name="Xia D."/>
            <person name="Echaide I.E."/>
            <person name="Farber M."/>
            <person name="Gahlot S."/>
            <person name="Gamble J."/>
            <person name="Gupta D."/>
            <person name="Gupta Y."/>
            <person name="Jackson L."/>
            <person name="Malandrin L."/>
            <person name="Malas T.B."/>
            <person name="Moussa E."/>
            <person name="Nair M."/>
            <person name="Reid A.J."/>
            <person name="Sanders M."/>
            <person name="Sharma J."/>
            <person name="Tracey A."/>
            <person name="Quail M.A."/>
            <person name="Weir W."/>
            <person name="Wastling J.M."/>
            <person name="Hall N."/>
            <person name="Willadsen P."/>
            <person name="Lingelbach K."/>
            <person name="Shiels B."/>
            <person name="Tait A."/>
            <person name="Berriman M."/>
            <person name="Allred D.R."/>
            <person name="Pain A."/>
        </authorList>
    </citation>
    <scope>NUCLEOTIDE SEQUENCE [LARGE SCALE GENOMIC DNA]</scope>
    <source>
        <strain evidence="4">Bond</strain>
    </source>
</reference>
<sequence>MESQKAYVIVRFIDCGLMYYVYNYCEFYCLELMNQVTQCVLNTMTHIAVIAVSIITFKNHAEVMGNVGMGAAIVACLLYWLAKQSFCASWNEVTAVYLRSLPARRQQRVVVEKRSPVSGISSAPPGYLIAHSNTPHVDIRYNVLVCVAYTWSRRFHKMLRPNAISA</sequence>
<keyword evidence="1" id="KW-0472">Membrane</keyword>
<feature type="transmembrane region" description="Helical" evidence="1">
    <location>
        <begin position="6"/>
        <end position="24"/>
    </location>
</feature>
<dbReference type="Pfam" id="PF03151">
    <property type="entry name" value="TPT"/>
    <property type="match status" value="1"/>
</dbReference>
<dbReference type="AlphaFoldDB" id="A0A061DEY5"/>
<dbReference type="KEGG" id="bbig:BBBOND_0405740"/>
<dbReference type="Proteomes" id="UP000033188">
    <property type="component" value="Chromosome 5"/>
</dbReference>
<dbReference type="EMBL" id="LK391711">
    <property type="protein sequence ID" value="CDR98090.1"/>
    <property type="molecule type" value="Genomic_DNA"/>
</dbReference>
<feature type="transmembrane region" description="Helical" evidence="1">
    <location>
        <begin position="36"/>
        <end position="57"/>
    </location>
</feature>
<organism evidence="3 4">
    <name type="scientific">Babesia bigemina</name>
    <dbReference type="NCBI Taxonomy" id="5866"/>
    <lineage>
        <taxon>Eukaryota</taxon>
        <taxon>Sar</taxon>
        <taxon>Alveolata</taxon>
        <taxon>Apicomplexa</taxon>
        <taxon>Aconoidasida</taxon>
        <taxon>Piroplasmida</taxon>
        <taxon>Babesiidae</taxon>
        <taxon>Babesia</taxon>
    </lineage>
</organism>
<dbReference type="RefSeq" id="XP_012770276.1">
    <property type="nucleotide sequence ID" value="XM_012914822.1"/>
</dbReference>
<evidence type="ECO:0000259" key="2">
    <source>
        <dbReference type="Pfam" id="PF03151"/>
    </source>
</evidence>
<dbReference type="VEuPathDB" id="PiroplasmaDB:BBBOND_0405740"/>
<evidence type="ECO:0000313" key="4">
    <source>
        <dbReference type="Proteomes" id="UP000033188"/>
    </source>
</evidence>
<accession>A0A061DEY5</accession>